<dbReference type="SUPFAM" id="SSF52821">
    <property type="entry name" value="Rhodanese/Cell cycle control phosphatase"/>
    <property type="match status" value="1"/>
</dbReference>
<reference evidence="2 3" key="1">
    <citation type="submission" date="2019-02" db="EMBL/GenBank/DDBJ databases">
        <title>Deep-cultivation of Planctomycetes and their phenomic and genomic characterization uncovers novel biology.</title>
        <authorList>
            <person name="Wiegand S."/>
            <person name="Jogler M."/>
            <person name="Boedeker C."/>
            <person name="Pinto D."/>
            <person name="Vollmers J."/>
            <person name="Rivas-Marin E."/>
            <person name="Kohn T."/>
            <person name="Peeters S.H."/>
            <person name="Heuer A."/>
            <person name="Rast P."/>
            <person name="Oberbeckmann S."/>
            <person name="Bunk B."/>
            <person name="Jeske O."/>
            <person name="Meyerdierks A."/>
            <person name="Storesund J.E."/>
            <person name="Kallscheuer N."/>
            <person name="Luecker S."/>
            <person name="Lage O.M."/>
            <person name="Pohl T."/>
            <person name="Merkel B.J."/>
            <person name="Hornburger P."/>
            <person name="Mueller R.-W."/>
            <person name="Bruemmer F."/>
            <person name="Labrenz M."/>
            <person name="Spormann A.M."/>
            <person name="Op den Camp H."/>
            <person name="Overmann J."/>
            <person name="Amann R."/>
            <person name="Jetten M.S.M."/>
            <person name="Mascher T."/>
            <person name="Medema M.H."/>
            <person name="Devos D.P."/>
            <person name="Kaster A.-K."/>
            <person name="Ovreas L."/>
            <person name="Rohde M."/>
            <person name="Galperin M.Y."/>
            <person name="Jogler C."/>
        </authorList>
    </citation>
    <scope>NUCLEOTIDE SEQUENCE [LARGE SCALE GENOMIC DNA]</scope>
    <source>
        <strain evidence="2 3">Q31a</strain>
    </source>
</reference>
<dbReference type="SMART" id="SM00450">
    <property type="entry name" value="RHOD"/>
    <property type="match status" value="1"/>
</dbReference>
<dbReference type="KEGG" id="ahel:Q31a_20800"/>
<keyword evidence="3" id="KW-1185">Reference proteome</keyword>
<evidence type="ECO:0000259" key="1">
    <source>
        <dbReference type="PROSITE" id="PS50206"/>
    </source>
</evidence>
<dbReference type="Gene3D" id="3.40.250.10">
    <property type="entry name" value="Rhodanese-like domain"/>
    <property type="match status" value="1"/>
</dbReference>
<dbReference type="AlphaFoldDB" id="A0A518G5A5"/>
<dbReference type="RefSeq" id="WP_145076943.1">
    <property type="nucleotide sequence ID" value="NZ_CP036298.1"/>
</dbReference>
<name>A0A518G5A5_9BACT</name>
<keyword evidence="2" id="KW-0548">Nucleotidyltransferase</keyword>
<dbReference type="Pfam" id="PF00581">
    <property type="entry name" value="Rhodanese"/>
    <property type="match status" value="1"/>
</dbReference>
<proteinExistence type="predicted"/>
<dbReference type="PROSITE" id="PS50206">
    <property type="entry name" value="RHODANESE_3"/>
    <property type="match status" value="1"/>
</dbReference>
<dbReference type="PANTHER" id="PTHR43031">
    <property type="entry name" value="FAD-DEPENDENT OXIDOREDUCTASE"/>
    <property type="match status" value="1"/>
</dbReference>
<sequence length="111" mass="12368">MTESTPIEISVSDVHQQLSANDIVLIDCREPDEWDAAHIEGAILLPMSQWQQAGEKLAELSGKPVVVHCHHGGRSLRVTHWLRENGFPEARNMTGGIDAWSQEIDPSVARY</sequence>
<dbReference type="Proteomes" id="UP000318017">
    <property type="component" value="Chromosome"/>
</dbReference>
<dbReference type="InterPro" id="IPR050229">
    <property type="entry name" value="GlpE_sulfurtransferase"/>
</dbReference>
<dbReference type="PANTHER" id="PTHR43031:SF17">
    <property type="entry name" value="SULFURTRANSFERASE YTWF-RELATED"/>
    <property type="match status" value="1"/>
</dbReference>
<organism evidence="2 3">
    <name type="scientific">Aureliella helgolandensis</name>
    <dbReference type="NCBI Taxonomy" id="2527968"/>
    <lineage>
        <taxon>Bacteria</taxon>
        <taxon>Pseudomonadati</taxon>
        <taxon>Planctomycetota</taxon>
        <taxon>Planctomycetia</taxon>
        <taxon>Pirellulales</taxon>
        <taxon>Pirellulaceae</taxon>
        <taxon>Aureliella</taxon>
    </lineage>
</organism>
<dbReference type="EMBL" id="CP036298">
    <property type="protein sequence ID" value="QDV23775.1"/>
    <property type="molecule type" value="Genomic_DNA"/>
</dbReference>
<dbReference type="InterPro" id="IPR036873">
    <property type="entry name" value="Rhodanese-like_dom_sf"/>
</dbReference>
<keyword evidence="2" id="KW-0808">Transferase</keyword>
<gene>
    <name evidence="2" type="primary">moeZ</name>
    <name evidence="2" type="ORF">Q31a_20800</name>
</gene>
<dbReference type="GO" id="GO:0016779">
    <property type="term" value="F:nucleotidyltransferase activity"/>
    <property type="evidence" value="ECO:0007669"/>
    <property type="project" value="UniProtKB-KW"/>
</dbReference>
<protein>
    <submittedName>
        <fullName evidence="2">Putative adenylyltransferase/sulfurtransferase MoeZ</fullName>
    </submittedName>
</protein>
<dbReference type="OrthoDB" id="9800872at2"/>
<feature type="domain" description="Rhodanese" evidence="1">
    <location>
        <begin position="19"/>
        <end position="109"/>
    </location>
</feature>
<evidence type="ECO:0000313" key="2">
    <source>
        <dbReference type="EMBL" id="QDV23775.1"/>
    </source>
</evidence>
<evidence type="ECO:0000313" key="3">
    <source>
        <dbReference type="Proteomes" id="UP000318017"/>
    </source>
</evidence>
<accession>A0A518G5A5</accession>
<dbReference type="InterPro" id="IPR001763">
    <property type="entry name" value="Rhodanese-like_dom"/>
</dbReference>